<evidence type="ECO:0000256" key="1">
    <source>
        <dbReference type="SAM" id="Phobius"/>
    </source>
</evidence>
<evidence type="ECO:0000259" key="2">
    <source>
        <dbReference type="PROSITE" id="PS50930"/>
    </source>
</evidence>
<gene>
    <name evidence="3" type="ORF">GCM10017620_02970</name>
</gene>
<comment type="caution">
    <text evidence="3">The sequence shown here is derived from an EMBL/GenBank/DDBJ whole genome shotgun (WGS) entry which is preliminary data.</text>
</comment>
<dbReference type="SMART" id="SM00850">
    <property type="entry name" value="LytTR"/>
    <property type="match status" value="1"/>
</dbReference>
<dbReference type="EMBL" id="BSFD01000001">
    <property type="protein sequence ID" value="GLK47324.1"/>
    <property type="molecule type" value="Genomic_DNA"/>
</dbReference>
<feature type="transmembrane region" description="Helical" evidence="1">
    <location>
        <begin position="79"/>
        <end position="96"/>
    </location>
</feature>
<protein>
    <submittedName>
        <fullName evidence="3">LytR family transcriptional regulator</fullName>
    </submittedName>
</protein>
<keyword evidence="1" id="KW-1133">Transmembrane helix</keyword>
<dbReference type="RefSeq" id="WP_271163705.1">
    <property type="nucleotide sequence ID" value="NZ_BSFD01000001.1"/>
</dbReference>
<feature type="domain" description="HTH LytTR-type" evidence="2">
    <location>
        <begin position="164"/>
        <end position="253"/>
    </location>
</feature>
<dbReference type="InterPro" id="IPR007492">
    <property type="entry name" value="LytTR_DNA-bd_dom"/>
</dbReference>
<sequence length="253" mass="26901">MKIGDSRWGVGRAARLGLAVATGLGVLLGLVGPFGSYMNGAAPMRVLYWVVSLWAGWALFGLTLPLLARQAMRRGLSPWLWAPPSVVLLAAPMTLISRALAQMVWGRTFEVGLLEWFGQSLIVSAVATGAILWLMSRPPAAAGTAAAAPLSADPRDRLPVHLGREVICLQMEDHYVRVHTPLGSDLVLMSLSQAMAGLTGVEGGQTHRSWWVARAAVVGAAENGRNLSLRLKGGLTAPVSRARVAPLRAAGWF</sequence>
<proteinExistence type="predicted"/>
<keyword evidence="4" id="KW-1185">Reference proteome</keyword>
<reference evidence="3" key="1">
    <citation type="journal article" date="2014" name="Int. J. Syst. Evol. Microbiol.">
        <title>Complete genome of a new Firmicutes species belonging to the dominant human colonic microbiota ('Ruminococcus bicirculans') reveals two chromosomes and a selective capacity to utilize plant glucans.</title>
        <authorList>
            <consortium name="NISC Comparative Sequencing Program"/>
            <person name="Wegmann U."/>
            <person name="Louis P."/>
            <person name="Goesmann A."/>
            <person name="Henrissat B."/>
            <person name="Duncan S.H."/>
            <person name="Flint H.J."/>
        </authorList>
    </citation>
    <scope>NUCLEOTIDE SEQUENCE</scope>
    <source>
        <strain evidence="3">VKM B-1499</strain>
    </source>
</reference>
<feature type="transmembrane region" description="Helical" evidence="1">
    <location>
        <begin position="46"/>
        <end position="67"/>
    </location>
</feature>
<dbReference type="Pfam" id="PF04397">
    <property type="entry name" value="LytTR"/>
    <property type="match status" value="1"/>
</dbReference>
<dbReference type="Proteomes" id="UP001143509">
    <property type="component" value="Unassembled WGS sequence"/>
</dbReference>
<evidence type="ECO:0000313" key="4">
    <source>
        <dbReference type="Proteomes" id="UP001143509"/>
    </source>
</evidence>
<accession>A0ABQ5T5M0</accession>
<keyword evidence="1" id="KW-0472">Membrane</keyword>
<evidence type="ECO:0000313" key="3">
    <source>
        <dbReference type="EMBL" id="GLK47324.1"/>
    </source>
</evidence>
<organism evidence="3 4">
    <name type="scientific">Brevundimonas intermedia</name>
    <dbReference type="NCBI Taxonomy" id="74315"/>
    <lineage>
        <taxon>Bacteria</taxon>
        <taxon>Pseudomonadati</taxon>
        <taxon>Pseudomonadota</taxon>
        <taxon>Alphaproteobacteria</taxon>
        <taxon>Caulobacterales</taxon>
        <taxon>Caulobacteraceae</taxon>
        <taxon>Brevundimonas</taxon>
    </lineage>
</organism>
<name>A0ABQ5T5M0_9CAUL</name>
<feature type="transmembrane region" description="Helical" evidence="1">
    <location>
        <begin position="12"/>
        <end position="34"/>
    </location>
</feature>
<reference evidence="3" key="2">
    <citation type="submission" date="2023-01" db="EMBL/GenBank/DDBJ databases">
        <authorList>
            <person name="Sun Q."/>
            <person name="Evtushenko L."/>
        </authorList>
    </citation>
    <scope>NUCLEOTIDE SEQUENCE</scope>
    <source>
        <strain evidence="3">VKM B-1499</strain>
    </source>
</reference>
<feature type="transmembrane region" description="Helical" evidence="1">
    <location>
        <begin position="116"/>
        <end position="135"/>
    </location>
</feature>
<dbReference type="PROSITE" id="PS50930">
    <property type="entry name" value="HTH_LYTTR"/>
    <property type="match status" value="1"/>
</dbReference>
<keyword evidence="1" id="KW-0812">Transmembrane</keyword>